<evidence type="ECO:0000256" key="4">
    <source>
        <dbReference type="ARBA" id="ARBA00022692"/>
    </source>
</evidence>
<keyword evidence="9 10" id="KW-0275">Fatty acid biosynthesis</keyword>
<gene>
    <name evidence="11" type="ORF">ODALV1_LOCUS9554</name>
</gene>
<evidence type="ECO:0000256" key="10">
    <source>
        <dbReference type="RuleBase" id="RU361115"/>
    </source>
</evidence>
<keyword evidence="3 10" id="KW-0808">Transferase</keyword>
<keyword evidence="7 10" id="KW-0443">Lipid metabolism</keyword>
<evidence type="ECO:0000256" key="8">
    <source>
        <dbReference type="ARBA" id="ARBA00023136"/>
    </source>
</evidence>
<sequence length="277" mass="32925">MDLFNSNRKLEPWPYANPPTISAFQFERWNAHKWRRWMSKNWPLSIVATCIYLLLIFGGQRFMKNRQAFNLKSTMIVWNFLLASFSTCGFIRTFPELYQVLSGPNGFHRSVCVRDTLHESSIFWAWLFTWSKLFELGDTAFIVLRKKPLTFLHWYHHITVFVFCWASYAHWEPILRWFGVVNMFVHSLMYTYYMLKGLNVPVPRSLSICLTSLQMSQMVCGIFVNAYAVYVKSKDEPCARSEEGINLHLLMYGSYLILFANYFYRAYILKKPRKKEL</sequence>
<reference evidence="11 12" key="1">
    <citation type="submission" date="2024-08" db="EMBL/GenBank/DDBJ databases">
        <authorList>
            <person name="Cucini C."/>
            <person name="Frati F."/>
        </authorList>
    </citation>
    <scope>NUCLEOTIDE SEQUENCE [LARGE SCALE GENOMIC DNA]</scope>
</reference>
<keyword evidence="5 10" id="KW-0276">Fatty acid metabolism</keyword>
<keyword evidence="6 10" id="KW-1133">Transmembrane helix</keyword>
<protein>
    <recommendedName>
        <fullName evidence="10">Elongation of very long chain fatty acids protein</fullName>
        <ecNumber evidence="10">2.3.1.199</ecNumber>
    </recommendedName>
    <alternativeName>
        <fullName evidence="10">Very-long-chain 3-oxoacyl-CoA synthase</fullName>
    </alternativeName>
</protein>
<keyword evidence="4 10" id="KW-0812">Transmembrane</keyword>
<evidence type="ECO:0000256" key="9">
    <source>
        <dbReference type="ARBA" id="ARBA00023160"/>
    </source>
</evidence>
<dbReference type="InterPro" id="IPR002076">
    <property type="entry name" value="ELO_fam"/>
</dbReference>
<dbReference type="EMBL" id="CAXLJM020000028">
    <property type="protein sequence ID" value="CAL8097123.1"/>
    <property type="molecule type" value="Genomic_DNA"/>
</dbReference>
<dbReference type="PANTHER" id="PTHR11157:SF17">
    <property type="entry name" value="ELONGATION OF VERY LONG CHAIN FATTY ACIDS PROTEIN 6"/>
    <property type="match status" value="1"/>
</dbReference>
<dbReference type="InterPro" id="IPR030457">
    <property type="entry name" value="ELO_CS"/>
</dbReference>
<accession>A0ABP1QBJ9</accession>
<evidence type="ECO:0000256" key="3">
    <source>
        <dbReference type="ARBA" id="ARBA00022679"/>
    </source>
</evidence>
<feature type="transmembrane region" description="Helical" evidence="10">
    <location>
        <begin position="151"/>
        <end position="168"/>
    </location>
</feature>
<evidence type="ECO:0000313" key="11">
    <source>
        <dbReference type="EMBL" id="CAL8097123.1"/>
    </source>
</evidence>
<comment type="caution">
    <text evidence="11">The sequence shown here is derived from an EMBL/GenBank/DDBJ whole genome shotgun (WGS) entry which is preliminary data.</text>
</comment>
<dbReference type="Proteomes" id="UP001642540">
    <property type="component" value="Unassembled WGS sequence"/>
</dbReference>
<evidence type="ECO:0000256" key="7">
    <source>
        <dbReference type="ARBA" id="ARBA00023098"/>
    </source>
</evidence>
<comment type="similarity">
    <text evidence="10">Belongs to the ELO family.</text>
</comment>
<evidence type="ECO:0000256" key="5">
    <source>
        <dbReference type="ARBA" id="ARBA00022832"/>
    </source>
</evidence>
<organism evidence="11 12">
    <name type="scientific">Orchesella dallaii</name>
    <dbReference type="NCBI Taxonomy" id="48710"/>
    <lineage>
        <taxon>Eukaryota</taxon>
        <taxon>Metazoa</taxon>
        <taxon>Ecdysozoa</taxon>
        <taxon>Arthropoda</taxon>
        <taxon>Hexapoda</taxon>
        <taxon>Collembola</taxon>
        <taxon>Entomobryomorpha</taxon>
        <taxon>Entomobryoidea</taxon>
        <taxon>Orchesellidae</taxon>
        <taxon>Orchesellinae</taxon>
        <taxon>Orchesella</taxon>
    </lineage>
</organism>
<comment type="subcellular location">
    <subcellularLocation>
        <location evidence="1">Membrane</location>
        <topology evidence="1">Multi-pass membrane protein</topology>
    </subcellularLocation>
</comment>
<evidence type="ECO:0000256" key="2">
    <source>
        <dbReference type="ARBA" id="ARBA00022516"/>
    </source>
</evidence>
<keyword evidence="2 10" id="KW-0444">Lipid biosynthesis</keyword>
<evidence type="ECO:0000313" key="12">
    <source>
        <dbReference type="Proteomes" id="UP001642540"/>
    </source>
</evidence>
<feature type="transmembrane region" description="Helical" evidence="10">
    <location>
        <begin position="42"/>
        <end position="63"/>
    </location>
</feature>
<feature type="transmembrane region" description="Helical" evidence="10">
    <location>
        <begin position="207"/>
        <end position="229"/>
    </location>
</feature>
<evidence type="ECO:0000256" key="1">
    <source>
        <dbReference type="ARBA" id="ARBA00004141"/>
    </source>
</evidence>
<feature type="transmembrane region" description="Helical" evidence="10">
    <location>
        <begin position="249"/>
        <end position="268"/>
    </location>
</feature>
<dbReference type="PROSITE" id="PS01188">
    <property type="entry name" value="ELO"/>
    <property type="match status" value="1"/>
</dbReference>
<dbReference type="EC" id="2.3.1.199" evidence="10"/>
<dbReference type="Pfam" id="PF01151">
    <property type="entry name" value="ELO"/>
    <property type="match status" value="1"/>
</dbReference>
<feature type="transmembrane region" description="Helical" evidence="10">
    <location>
        <begin position="123"/>
        <end position="144"/>
    </location>
</feature>
<keyword evidence="12" id="KW-1185">Reference proteome</keyword>
<proteinExistence type="inferred from homology"/>
<feature type="transmembrane region" description="Helical" evidence="10">
    <location>
        <begin position="75"/>
        <end position="94"/>
    </location>
</feature>
<evidence type="ECO:0000256" key="6">
    <source>
        <dbReference type="ARBA" id="ARBA00022989"/>
    </source>
</evidence>
<name>A0ABP1QBJ9_9HEXA</name>
<keyword evidence="8 10" id="KW-0472">Membrane</keyword>
<dbReference type="PANTHER" id="PTHR11157">
    <property type="entry name" value="FATTY ACID ACYL TRANSFERASE-RELATED"/>
    <property type="match status" value="1"/>
</dbReference>
<comment type="catalytic activity">
    <reaction evidence="10">
        <text>a very-long-chain acyl-CoA + malonyl-CoA + H(+) = a very-long-chain 3-oxoacyl-CoA + CO2 + CoA</text>
        <dbReference type="Rhea" id="RHEA:32727"/>
        <dbReference type="ChEBI" id="CHEBI:15378"/>
        <dbReference type="ChEBI" id="CHEBI:16526"/>
        <dbReference type="ChEBI" id="CHEBI:57287"/>
        <dbReference type="ChEBI" id="CHEBI:57384"/>
        <dbReference type="ChEBI" id="CHEBI:90725"/>
        <dbReference type="ChEBI" id="CHEBI:90736"/>
        <dbReference type="EC" id="2.3.1.199"/>
    </reaction>
</comment>
<feature type="transmembrane region" description="Helical" evidence="10">
    <location>
        <begin position="174"/>
        <end position="195"/>
    </location>
</feature>